<keyword evidence="6 8" id="KW-0472">Membrane</keyword>
<evidence type="ECO:0000256" key="1">
    <source>
        <dbReference type="ARBA" id="ARBA00004141"/>
    </source>
</evidence>
<feature type="domain" description="Cation/H+ exchanger transmembrane" evidence="9">
    <location>
        <begin position="18"/>
        <end position="396"/>
    </location>
</feature>
<feature type="transmembrane region" description="Helical" evidence="8">
    <location>
        <begin position="96"/>
        <end position="119"/>
    </location>
</feature>
<protein>
    <submittedName>
        <fullName evidence="10">Kef-type K+ transport system membrane component KefB</fullName>
    </submittedName>
</protein>
<feature type="transmembrane region" description="Helical" evidence="8">
    <location>
        <begin position="33"/>
        <end position="52"/>
    </location>
</feature>
<dbReference type="AlphaFoldDB" id="A0A7X0IE76"/>
<keyword evidence="4 8" id="KW-1133">Transmembrane helix</keyword>
<evidence type="ECO:0000256" key="2">
    <source>
        <dbReference type="ARBA" id="ARBA00022448"/>
    </source>
</evidence>
<gene>
    <name evidence="10" type="ORF">BJ992_003040</name>
</gene>
<proteinExistence type="predicted"/>
<evidence type="ECO:0000313" key="11">
    <source>
        <dbReference type="Proteomes" id="UP000555564"/>
    </source>
</evidence>
<sequence>MLRVDVLLLDLVIVLGAARLLGFLARKVGQPPVIGEIVAGILLGPTLLGPWLGGELFGPDIRPALSALADVGLVLFMFVVGLELDQKLVRGKGKAAASIALGSSGVPFVLGVVLALFLVGDHAEEGKSLPFVLFLGAAMAATAFPVLARILTDRKLHRTTLGGLALASAAVIDVLAWTVLAVVVAIAGAGESTSQWQVLLAVPYAAVMFLVVRPLLARLVPAFERAGRLTPGLLSVVLIGLFASAWVTEWMHVHFIFGAFLFGAVMPREGADHLNHQILERLEQLAVLLLLPMFFVVSGMNVNLRTLTVSSLWVLLAILAVAIGGKLAGSYLGARLQRVPGRQASALAVLLNTRGLTEIVILTVGLQKGVLSPELFSLMVLMALLTTALTAPLLKWVYPDRRIARDIADAERVALGTPDSYRVLTVVPGEPAASAPLAGLAAALAAARAPSEVVLGHLRPYPQGRLEVGIGLWSELTEMTEALGGLEVMAAKVRERGVEARVVTRFSADVPAELPGMVESASPALVLVPEDAPGRESLLGDATGRVITVRPGAYEALDGAGPVAVLNGPGDAAAHVALQLALATGRPLVVLSRGRGLSLAQRLSKLGVDVTSAVEAPADALLVAPDDGTAPAGAHLLVRAEQDADPVDWESAVPARERTS</sequence>
<feature type="transmembrane region" description="Helical" evidence="8">
    <location>
        <begin position="131"/>
        <end position="152"/>
    </location>
</feature>
<evidence type="ECO:0000256" key="3">
    <source>
        <dbReference type="ARBA" id="ARBA00022692"/>
    </source>
</evidence>
<dbReference type="InterPro" id="IPR050794">
    <property type="entry name" value="CPA2_transporter"/>
</dbReference>
<evidence type="ECO:0000256" key="7">
    <source>
        <dbReference type="SAM" id="MobiDB-lite"/>
    </source>
</evidence>
<dbReference type="GO" id="GO:0016020">
    <property type="term" value="C:membrane"/>
    <property type="evidence" value="ECO:0007669"/>
    <property type="project" value="UniProtKB-SubCell"/>
</dbReference>
<dbReference type="Proteomes" id="UP000555564">
    <property type="component" value="Unassembled WGS sequence"/>
</dbReference>
<reference evidence="10 11" key="1">
    <citation type="submission" date="2020-08" db="EMBL/GenBank/DDBJ databases">
        <title>Sequencing the genomes of 1000 actinobacteria strains.</title>
        <authorList>
            <person name="Klenk H.-P."/>
        </authorList>
    </citation>
    <scope>NUCLEOTIDE SEQUENCE [LARGE SCALE GENOMIC DNA]</scope>
    <source>
        <strain evidence="10 11">DSM 44936</strain>
    </source>
</reference>
<feature type="transmembrane region" description="Helical" evidence="8">
    <location>
        <begin position="64"/>
        <end position="84"/>
    </location>
</feature>
<feature type="transmembrane region" description="Helical" evidence="8">
    <location>
        <begin position="228"/>
        <end position="247"/>
    </location>
</feature>
<dbReference type="GO" id="GO:1902600">
    <property type="term" value="P:proton transmembrane transport"/>
    <property type="evidence" value="ECO:0007669"/>
    <property type="project" value="InterPro"/>
</dbReference>
<evidence type="ECO:0000256" key="5">
    <source>
        <dbReference type="ARBA" id="ARBA00023065"/>
    </source>
</evidence>
<feature type="transmembrane region" description="Helical" evidence="8">
    <location>
        <begin position="253"/>
        <end position="270"/>
    </location>
</feature>
<comment type="subcellular location">
    <subcellularLocation>
        <location evidence="1">Membrane</location>
        <topology evidence="1">Multi-pass membrane protein</topology>
    </subcellularLocation>
</comment>
<feature type="transmembrane region" description="Helical" evidence="8">
    <location>
        <begin position="282"/>
        <end position="300"/>
    </location>
</feature>
<evidence type="ECO:0000259" key="9">
    <source>
        <dbReference type="Pfam" id="PF00999"/>
    </source>
</evidence>
<feature type="transmembrane region" description="Helical" evidence="8">
    <location>
        <begin position="164"/>
        <end position="190"/>
    </location>
</feature>
<evidence type="ECO:0000256" key="4">
    <source>
        <dbReference type="ARBA" id="ARBA00022989"/>
    </source>
</evidence>
<dbReference type="Pfam" id="PF00999">
    <property type="entry name" value="Na_H_Exchanger"/>
    <property type="match status" value="1"/>
</dbReference>
<evidence type="ECO:0000313" key="10">
    <source>
        <dbReference type="EMBL" id="MBB6473609.1"/>
    </source>
</evidence>
<evidence type="ECO:0000256" key="6">
    <source>
        <dbReference type="ARBA" id="ARBA00023136"/>
    </source>
</evidence>
<keyword evidence="11" id="KW-1185">Reference proteome</keyword>
<dbReference type="InterPro" id="IPR038770">
    <property type="entry name" value="Na+/solute_symporter_sf"/>
</dbReference>
<comment type="caution">
    <text evidence="10">The sequence shown here is derived from an EMBL/GenBank/DDBJ whole genome shotgun (WGS) entry which is preliminary data.</text>
</comment>
<evidence type="ECO:0000256" key="8">
    <source>
        <dbReference type="SAM" id="Phobius"/>
    </source>
</evidence>
<keyword evidence="2" id="KW-0813">Transport</keyword>
<organism evidence="10 11">
    <name type="scientific">Sphaerisporangium rubeum</name>
    <dbReference type="NCBI Taxonomy" id="321317"/>
    <lineage>
        <taxon>Bacteria</taxon>
        <taxon>Bacillati</taxon>
        <taxon>Actinomycetota</taxon>
        <taxon>Actinomycetes</taxon>
        <taxon>Streptosporangiales</taxon>
        <taxon>Streptosporangiaceae</taxon>
        <taxon>Sphaerisporangium</taxon>
    </lineage>
</organism>
<name>A0A7X0IE76_9ACTN</name>
<dbReference type="GO" id="GO:0015297">
    <property type="term" value="F:antiporter activity"/>
    <property type="evidence" value="ECO:0007669"/>
    <property type="project" value="InterPro"/>
</dbReference>
<feature type="transmembrane region" description="Helical" evidence="8">
    <location>
        <begin position="312"/>
        <end position="334"/>
    </location>
</feature>
<feature type="transmembrane region" description="Helical" evidence="8">
    <location>
        <begin position="6"/>
        <end position="26"/>
    </location>
</feature>
<feature type="transmembrane region" description="Helical" evidence="8">
    <location>
        <begin position="196"/>
        <end position="216"/>
    </location>
</feature>
<dbReference type="InterPro" id="IPR006153">
    <property type="entry name" value="Cation/H_exchanger_TM"/>
</dbReference>
<dbReference type="PANTHER" id="PTHR32468">
    <property type="entry name" value="CATION/H + ANTIPORTER"/>
    <property type="match status" value="1"/>
</dbReference>
<feature type="transmembrane region" description="Helical" evidence="8">
    <location>
        <begin position="346"/>
        <end position="366"/>
    </location>
</feature>
<feature type="transmembrane region" description="Helical" evidence="8">
    <location>
        <begin position="378"/>
        <end position="398"/>
    </location>
</feature>
<dbReference type="PANTHER" id="PTHR32468:SF0">
    <property type="entry name" value="K(+)_H(+) ANTIPORTER 1"/>
    <property type="match status" value="1"/>
</dbReference>
<dbReference type="RefSeq" id="WP_184981490.1">
    <property type="nucleotide sequence ID" value="NZ_BAAALO010000035.1"/>
</dbReference>
<dbReference type="Gene3D" id="1.20.1530.20">
    <property type="match status" value="1"/>
</dbReference>
<feature type="region of interest" description="Disordered" evidence="7">
    <location>
        <begin position="641"/>
        <end position="660"/>
    </location>
</feature>
<keyword evidence="3 8" id="KW-0812">Transmembrane</keyword>
<accession>A0A7X0IE76</accession>
<dbReference type="EMBL" id="JACHIU010000001">
    <property type="protein sequence ID" value="MBB6473609.1"/>
    <property type="molecule type" value="Genomic_DNA"/>
</dbReference>
<keyword evidence="5" id="KW-0406">Ion transport</keyword>